<dbReference type="PANTHER" id="PTHR33545">
    <property type="entry name" value="UPF0750 MEMBRANE PROTEIN YITT-RELATED"/>
    <property type="match status" value="1"/>
</dbReference>
<reference evidence="8 9" key="1">
    <citation type="submission" date="2019-02" db="EMBL/GenBank/DDBJ databases">
        <title>Genomic Encyclopedia of Type Strains, Phase IV (KMG-IV): sequencing the most valuable type-strain genomes for metagenomic binning, comparative biology and taxonomic classification.</title>
        <authorList>
            <person name="Goeker M."/>
        </authorList>
    </citation>
    <scope>NUCLEOTIDE SEQUENCE [LARGE SCALE GENOMIC DNA]</scope>
    <source>
        <strain evidence="8 9">DSM 18116</strain>
    </source>
</reference>
<dbReference type="InterPro" id="IPR003740">
    <property type="entry name" value="YitT"/>
</dbReference>
<feature type="transmembrane region" description="Helical" evidence="6">
    <location>
        <begin position="49"/>
        <end position="68"/>
    </location>
</feature>
<evidence type="ECO:0000313" key="8">
    <source>
        <dbReference type="EMBL" id="RZS75277.1"/>
    </source>
</evidence>
<feature type="transmembrane region" description="Helical" evidence="6">
    <location>
        <begin position="115"/>
        <end position="137"/>
    </location>
</feature>
<dbReference type="RefSeq" id="WP_130539658.1">
    <property type="nucleotide sequence ID" value="NZ_CP042431.1"/>
</dbReference>
<dbReference type="InterPro" id="IPR051461">
    <property type="entry name" value="UPF0750_membrane"/>
</dbReference>
<name>A0A4Q7N100_9BACT</name>
<dbReference type="Gene3D" id="3.30.70.120">
    <property type="match status" value="1"/>
</dbReference>
<evidence type="ECO:0000256" key="1">
    <source>
        <dbReference type="ARBA" id="ARBA00004651"/>
    </source>
</evidence>
<evidence type="ECO:0000256" key="3">
    <source>
        <dbReference type="ARBA" id="ARBA00022692"/>
    </source>
</evidence>
<dbReference type="Pfam" id="PF02588">
    <property type="entry name" value="YitT_membrane"/>
    <property type="match status" value="1"/>
</dbReference>
<keyword evidence="3 6" id="KW-0812">Transmembrane</keyword>
<evidence type="ECO:0000256" key="5">
    <source>
        <dbReference type="ARBA" id="ARBA00023136"/>
    </source>
</evidence>
<feature type="domain" description="DUF2179" evidence="7">
    <location>
        <begin position="256"/>
        <end position="315"/>
    </location>
</feature>
<evidence type="ECO:0000256" key="6">
    <source>
        <dbReference type="SAM" id="Phobius"/>
    </source>
</evidence>
<gene>
    <name evidence="8" type="ORF">EV199_1140</name>
</gene>
<dbReference type="Pfam" id="PF10035">
    <property type="entry name" value="DUF2179"/>
    <property type="match status" value="1"/>
</dbReference>
<comment type="subcellular location">
    <subcellularLocation>
        <location evidence="1">Cell membrane</location>
        <topology evidence="1">Multi-pass membrane protein</topology>
    </subcellularLocation>
</comment>
<dbReference type="PANTHER" id="PTHR33545:SF3">
    <property type="entry name" value="UPF0750 MEMBRANE PROTEIN YQFU"/>
    <property type="match status" value="1"/>
</dbReference>
<dbReference type="AlphaFoldDB" id="A0A4Q7N100"/>
<proteinExistence type="predicted"/>
<feature type="transmembrane region" description="Helical" evidence="6">
    <location>
        <begin position="88"/>
        <end position="108"/>
    </location>
</feature>
<feature type="transmembrane region" description="Helical" evidence="6">
    <location>
        <begin position="143"/>
        <end position="161"/>
    </location>
</feature>
<keyword evidence="2" id="KW-1003">Cell membrane</keyword>
<accession>A0A4Q7N100</accession>
<dbReference type="InterPro" id="IPR019264">
    <property type="entry name" value="DUF2179"/>
</dbReference>
<keyword evidence="9" id="KW-1185">Reference proteome</keyword>
<dbReference type="CDD" id="cd16380">
    <property type="entry name" value="YitT_C"/>
    <property type="match status" value="1"/>
</dbReference>
<evidence type="ECO:0000256" key="4">
    <source>
        <dbReference type="ARBA" id="ARBA00022989"/>
    </source>
</evidence>
<dbReference type="InterPro" id="IPR015867">
    <property type="entry name" value="N-reg_PII/ATP_PRibTrfase_C"/>
</dbReference>
<evidence type="ECO:0000313" key="9">
    <source>
        <dbReference type="Proteomes" id="UP000293874"/>
    </source>
</evidence>
<keyword evidence="5 6" id="KW-0472">Membrane</keyword>
<organism evidence="8 9">
    <name type="scientific">Pseudobacter ginsenosidimutans</name>
    <dbReference type="NCBI Taxonomy" id="661488"/>
    <lineage>
        <taxon>Bacteria</taxon>
        <taxon>Pseudomonadati</taxon>
        <taxon>Bacteroidota</taxon>
        <taxon>Chitinophagia</taxon>
        <taxon>Chitinophagales</taxon>
        <taxon>Chitinophagaceae</taxon>
        <taxon>Pseudobacter</taxon>
    </lineage>
</organism>
<keyword evidence="4 6" id="KW-1133">Transmembrane helix</keyword>
<sequence>MRYRLRQFIVNNFLRQRKDNGSSYSPSPYKMAKSLYQLRRAVLQNSKDAVLIIIGILSAGFGLKSFLLPVKFIDGGATGISLLTSALLGWPLALMIVLINLPFILIGYRLIGKGFTVKAILAIAGLSICLAVVDYPIVTSDKLLVAVFGGFFLGAGIGFAVRGGGVLDGTEILAIYLSRKLGTTIGDVIMMINVLIFATAAYFLGIDNALYSMLTYLAASKTVDFLIEGIEEYTGVTIISPKSEEISRVITEKLGRGITVYKGAGGYGKRGYVQEDQHIVFTVITRLEISKLKHEIEMVDPHAFVVMHSIKDTRGGMIKKRPLKH</sequence>
<dbReference type="PIRSF" id="PIRSF006483">
    <property type="entry name" value="Membrane_protein_YitT"/>
    <property type="match status" value="1"/>
</dbReference>
<feature type="transmembrane region" description="Helical" evidence="6">
    <location>
        <begin position="181"/>
        <end position="204"/>
    </location>
</feature>
<comment type="caution">
    <text evidence="8">The sequence shown here is derived from an EMBL/GenBank/DDBJ whole genome shotgun (WGS) entry which is preliminary data.</text>
</comment>
<evidence type="ECO:0000259" key="7">
    <source>
        <dbReference type="Pfam" id="PF10035"/>
    </source>
</evidence>
<dbReference type="Proteomes" id="UP000293874">
    <property type="component" value="Unassembled WGS sequence"/>
</dbReference>
<dbReference type="OrthoDB" id="265478at2"/>
<dbReference type="GO" id="GO:0005886">
    <property type="term" value="C:plasma membrane"/>
    <property type="evidence" value="ECO:0007669"/>
    <property type="project" value="UniProtKB-SubCell"/>
</dbReference>
<dbReference type="EMBL" id="SGXA01000001">
    <property type="protein sequence ID" value="RZS75277.1"/>
    <property type="molecule type" value="Genomic_DNA"/>
</dbReference>
<protein>
    <submittedName>
        <fullName evidence="8">Uncharacterized membrane-anchored protein YitT (DUF2179 family)</fullName>
    </submittedName>
</protein>
<evidence type="ECO:0000256" key="2">
    <source>
        <dbReference type="ARBA" id="ARBA00022475"/>
    </source>
</evidence>